<sequence length="306" mass="36035">MPNVWTHILFGEKVAKAAGLEVFARDYKPFYQLGTQGPDPFFYHNFFPWQSKPVGVIGSKIHYEKCGSFLSKMIQYGLLNKDRKLQAYIAGFVTHHLLDRHTHPYINYRSGNEGNRHQRLEIIIDTLLMKRWKNIDTYKMQVHKEIYVGKTLYDPISHMLTELIEDTFPTEAREMPAGYVNQSYQHMVRALQILHDPYGWKNRLLKNKVSPFSYQKYVDEKDYLNEKETRWLHPTDEQEASVESFLTLFEKAEKEGYQILSLIKEYWTTGENQLLSQLEEKIGNISYDTGKDCSLGLENKYFEPIL</sequence>
<reference evidence="2 3" key="1">
    <citation type="submission" date="2021-02" db="EMBL/GenBank/DDBJ databases">
        <title>Bacillus sp. RD4P76, an endophyte from a halophyte.</title>
        <authorList>
            <person name="Sun J.-Q."/>
        </authorList>
    </citation>
    <scope>NUCLEOTIDE SEQUENCE [LARGE SCALE GENOMIC DNA]</scope>
    <source>
        <strain evidence="2 3">RD4P76</strain>
    </source>
</reference>
<protein>
    <submittedName>
        <fullName evidence="2">Zinc dependent phospholipase C family protein</fullName>
    </submittedName>
</protein>
<dbReference type="EMBL" id="JAFELM010000016">
    <property type="protein sequence ID" value="MBM6616834.1"/>
    <property type="molecule type" value="Genomic_DNA"/>
</dbReference>
<organism evidence="2 3">
    <name type="scientific">Bacillus suaedaesalsae</name>
    <dbReference type="NCBI Taxonomy" id="2810349"/>
    <lineage>
        <taxon>Bacteria</taxon>
        <taxon>Bacillati</taxon>
        <taxon>Bacillota</taxon>
        <taxon>Bacilli</taxon>
        <taxon>Bacillales</taxon>
        <taxon>Bacillaceae</taxon>
        <taxon>Bacillus</taxon>
    </lineage>
</organism>
<keyword evidence="3" id="KW-1185">Reference proteome</keyword>
<dbReference type="RefSeq" id="WP_204202208.1">
    <property type="nucleotide sequence ID" value="NZ_JAFELM010000016.1"/>
</dbReference>
<evidence type="ECO:0000313" key="2">
    <source>
        <dbReference type="EMBL" id="MBM6616834.1"/>
    </source>
</evidence>
<evidence type="ECO:0000259" key="1">
    <source>
        <dbReference type="Pfam" id="PF00882"/>
    </source>
</evidence>
<proteinExistence type="predicted"/>
<gene>
    <name evidence="2" type="ORF">JR050_03945</name>
</gene>
<dbReference type="Proteomes" id="UP001518925">
    <property type="component" value="Unassembled WGS sequence"/>
</dbReference>
<dbReference type="Pfam" id="PF00882">
    <property type="entry name" value="Zn_dep_PLPC"/>
    <property type="match status" value="1"/>
</dbReference>
<feature type="domain" description="Phospholipase C/D" evidence="1">
    <location>
        <begin position="6"/>
        <end position="173"/>
    </location>
</feature>
<comment type="caution">
    <text evidence="2">The sequence shown here is derived from an EMBL/GenBank/DDBJ whole genome shotgun (WGS) entry which is preliminary data.</text>
</comment>
<accession>A0ABS2DED9</accession>
<dbReference type="InterPro" id="IPR029002">
    <property type="entry name" value="PLPC/GPLD1"/>
</dbReference>
<name>A0ABS2DED9_9BACI</name>
<evidence type="ECO:0000313" key="3">
    <source>
        <dbReference type="Proteomes" id="UP001518925"/>
    </source>
</evidence>